<evidence type="ECO:0000313" key="2">
    <source>
        <dbReference type="Proteomes" id="UP001151760"/>
    </source>
</evidence>
<accession>A0ABQ4WG52</accession>
<proteinExistence type="predicted"/>
<reference evidence="1" key="2">
    <citation type="submission" date="2022-01" db="EMBL/GenBank/DDBJ databases">
        <authorList>
            <person name="Yamashiro T."/>
            <person name="Shiraishi A."/>
            <person name="Satake H."/>
            <person name="Nakayama K."/>
        </authorList>
    </citation>
    <scope>NUCLEOTIDE SEQUENCE</scope>
</reference>
<organism evidence="1 2">
    <name type="scientific">Tanacetum coccineum</name>
    <dbReference type="NCBI Taxonomy" id="301880"/>
    <lineage>
        <taxon>Eukaryota</taxon>
        <taxon>Viridiplantae</taxon>
        <taxon>Streptophyta</taxon>
        <taxon>Embryophyta</taxon>
        <taxon>Tracheophyta</taxon>
        <taxon>Spermatophyta</taxon>
        <taxon>Magnoliopsida</taxon>
        <taxon>eudicotyledons</taxon>
        <taxon>Gunneridae</taxon>
        <taxon>Pentapetalae</taxon>
        <taxon>asterids</taxon>
        <taxon>campanulids</taxon>
        <taxon>Asterales</taxon>
        <taxon>Asteraceae</taxon>
        <taxon>Asteroideae</taxon>
        <taxon>Anthemideae</taxon>
        <taxon>Anthemidinae</taxon>
        <taxon>Tanacetum</taxon>
    </lineage>
</organism>
<name>A0ABQ4WG52_9ASTR</name>
<reference evidence="1" key="1">
    <citation type="journal article" date="2022" name="Int. J. Mol. Sci.">
        <title>Draft Genome of Tanacetum Coccineum: Genomic Comparison of Closely Related Tanacetum-Family Plants.</title>
        <authorList>
            <person name="Yamashiro T."/>
            <person name="Shiraishi A."/>
            <person name="Nakayama K."/>
            <person name="Satake H."/>
        </authorList>
    </citation>
    <scope>NUCLEOTIDE SEQUENCE</scope>
</reference>
<keyword evidence="2" id="KW-1185">Reference proteome</keyword>
<protein>
    <submittedName>
        <fullName evidence="1">Uncharacterized protein</fullName>
    </submittedName>
</protein>
<evidence type="ECO:0000313" key="1">
    <source>
        <dbReference type="EMBL" id="GJS51805.1"/>
    </source>
</evidence>
<sequence length="111" mass="12352">MEFDDEEYDDLYKDVNVRSKVTEHKEVGKGDVKMTDATHENVPVTAIPETSTVPATTVPPVIQHQQSTPTPEPTIEPSTTLIPALPDFSSLFGFDHRVSTLETELSQLKQE</sequence>
<comment type="caution">
    <text evidence="1">The sequence shown here is derived from an EMBL/GenBank/DDBJ whole genome shotgun (WGS) entry which is preliminary data.</text>
</comment>
<dbReference type="EMBL" id="BQNB010008610">
    <property type="protein sequence ID" value="GJS51805.1"/>
    <property type="molecule type" value="Genomic_DNA"/>
</dbReference>
<dbReference type="Proteomes" id="UP001151760">
    <property type="component" value="Unassembled WGS sequence"/>
</dbReference>
<gene>
    <name evidence="1" type="ORF">Tco_0625167</name>
</gene>